<dbReference type="eggNOG" id="COG2226">
    <property type="taxonomic scope" value="Bacteria"/>
</dbReference>
<dbReference type="GO" id="GO:0008757">
    <property type="term" value="F:S-adenosylmethionine-dependent methyltransferase activity"/>
    <property type="evidence" value="ECO:0007669"/>
    <property type="project" value="InterPro"/>
</dbReference>
<dbReference type="GO" id="GO:0032259">
    <property type="term" value="P:methylation"/>
    <property type="evidence" value="ECO:0007669"/>
    <property type="project" value="UniProtKB-KW"/>
</dbReference>
<dbReference type="Gene3D" id="3.40.50.150">
    <property type="entry name" value="Vaccinia Virus protein VP39"/>
    <property type="match status" value="1"/>
</dbReference>
<dbReference type="AlphaFoldDB" id="M7NBB7"/>
<dbReference type="STRING" id="1279009.ADICEAN_00330"/>
<comment type="caution">
    <text evidence="2">The sequence shown here is derived from an EMBL/GenBank/DDBJ whole genome shotgun (WGS) entry which is preliminary data.</text>
</comment>
<dbReference type="PANTHER" id="PTHR43591:SF24">
    <property type="entry name" value="2-METHOXY-6-POLYPRENYL-1,4-BENZOQUINOL METHYLASE, MITOCHONDRIAL"/>
    <property type="match status" value="1"/>
</dbReference>
<dbReference type="SUPFAM" id="SSF53335">
    <property type="entry name" value="S-adenosyl-L-methionine-dependent methyltransferases"/>
    <property type="match status" value="1"/>
</dbReference>
<accession>M7NBB7</accession>
<organism evidence="2 3">
    <name type="scientific">Cesiribacter andamanensis AMV16</name>
    <dbReference type="NCBI Taxonomy" id="1279009"/>
    <lineage>
        <taxon>Bacteria</taxon>
        <taxon>Pseudomonadati</taxon>
        <taxon>Bacteroidota</taxon>
        <taxon>Cytophagia</taxon>
        <taxon>Cytophagales</taxon>
        <taxon>Cesiribacteraceae</taxon>
        <taxon>Cesiribacter</taxon>
    </lineage>
</organism>
<dbReference type="Proteomes" id="UP000011910">
    <property type="component" value="Unassembled WGS sequence"/>
</dbReference>
<proteinExistence type="predicted"/>
<dbReference type="EC" id="2.1.1.-" evidence="2"/>
<dbReference type="PANTHER" id="PTHR43591">
    <property type="entry name" value="METHYLTRANSFERASE"/>
    <property type="match status" value="1"/>
</dbReference>
<reference evidence="2 3" key="1">
    <citation type="journal article" date="2013" name="Genome Announc.">
        <title>Draft Genome Sequence of Cesiribacter andamanensis Strain AMV16T, Isolated from a Soil Sample from a Mud Volcano in the Andaman Islands, India.</title>
        <authorList>
            <person name="Shivaji S."/>
            <person name="Ara S."/>
            <person name="Begum Z."/>
            <person name="Srinivas T.N."/>
            <person name="Singh A."/>
            <person name="Kumar Pinnaka A."/>
        </authorList>
    </citation>
    <scope>NUCLEOTIDE SEQUENCE [LARGE SCALE GENOMIC DNA]</scope>
    <source>
        <strain evidence="2 3">AMV16</strain>
    </source>
</reference>
<keyword evidence="3" id="KW-1185">Reference proteome</keyword>
<dbReference type="CDD" id="cd02440">
    <property type="entry name" value="AdoMet_MTases"/>
    <property type="match status" value="1"/>
</dbReference>
<name>M7NBB7_9BACT</name>
<dbReference type="Pfam" id="PF08241">
    <property type="entry name" value="Methyltransf_11"/>
    <property type="match status" value="1"/>
</dbReference>
<dbReference type="EMBL" id="AODQ01000004">
    <property type="protein sequence ID" value="EMR04572.1"/>
    <property type="molecule type" value="Genomic_DNA"/>
</dbReference>
<protein>
    <submittedName>
        <fullName evidence="2">Rebeccamycin O-methyltransferase</fullName>
        <ecNumber evidence="2">2.1.1.-</ecNumber>
    </submittedName>
</protein>
<dbReference type="InterPro" id="IPR013216">
    <property type="entry name" value="Methyltransf_11"/>
</dbReference>
<keyword evidence="2" id="KW-0808">Transferase</keyword>
<dbReference type="PATRIC" id="fig|1279009.4.peg.332"/>
<sequence length="233" mass="26875">MVKNIISLVVRKVPRKYLQLFSHHVLKVAAIFYTGNRVQCPVCDSHFRKFLPYGRKARENALCPNCLALERHRLMWLFLQRKTPFFTKPLRVLHIAPELCFIHRFEQQPNLDYTTADIESPLAKVKMDVHQIPFPEGSFDVVFCNHVLEHVADDGLAMREIRRVLKPGGWGILQIPLFYPLKDTTFEDPSITDPREREKPTDRTIMYASTAKIIPSGCARPAFGLRKTGWCGS</sequence>
<evidence type="ECO:0000259" key="1">
    <source>
        <dbReference type="Pfam" id="PF08241"/>
    </source>
</evidence>
<evidence type="ECO:0000313" key="3">
    <source>
        <dbReference type="Proteomes" id="UP000011910"/>
    </source>
</evidence>
<keyword evidence="2" id="KW-0489">Methyltransferase</keyword>
<dbReference type="InterPro" id="IPR029063">
    <property type="entry name" value="SAM-dependent_MTases_sf"/>
</dbReference>
<evidence type="ECO:0000313" key="2">
    <source>
        <dbReference type="EMBL" id="EMR04572.1"/>
    </source>
</evidence>
<feature type="domain" description="Methyltransferase type 11" evidence="1">
    <location>
        <begin position="123"/>
        <end position="172"/>
    </location>
</feature>
<gene>
    <name evidence="2" type="primary">rebM</name>
    <name evidence="2" type="ORF">ADICEAN_00330</name>
</gene>